<sequence length="198" mass="21391">MFEILGRGSDESDSLSPARIVLRGSQAILSMVAILLLAASFPSQTLGNSNQKASLGSSTSGFAVVLLYTSLISSSWYLTFVEISRRPNPIAPKYTVYTDGAMTFIYLITGIALASSSYVSHCDDYEGFIRCGVIKGAVALVFFLFFSFGGSTWTSYKGYNDWLSAEAERDTMEGNARPTNAYLETLTPKTYTGPGATL</sequence>
<feature type="transmembrane region" description="Helical" evidence="5">
    <location>
        <begin position="61"/>
        <end position="80"/>
    </location>
</feature>
<comment type="subcellular location">
    <subcellularLocation>
        <location evidence="1">Membrane</location>
        <topology evidence="1">Multi-pass membrane protein</topology>
    </subcellularLocation>
</comment>
<reference evidence="7 8" key="1">
    <citation type="submission" date="2012-05" db="EMBL/GenBank/DDBJ databases">
        <title>Recombination and specialization in a pathogen metapopulation.</title>
        <authorList>
            <person name="Gardiner A."/>
            <person name="Kemen E."/>
            <person name="Schultz-Larsen T."/>
            <person name="MacLean D."/>
            <person name="Van Oosterhout C."/>
            <person name="Jones J.D.G."/>
        </authorList>
    </citation>
    <scope>NUCLEOTIDE SEQUENCE [LARGE SCALE GENOMIC DNA]</scope>
    <source>
        <strain evidence="7 8">Ac Nc2</strain>
    </source>
</reference>
<gene>
    <name evidence="7" type="ORF">BN9_098890</name>
</gene>
<accession>A0A024GQ56</accession>
<dbReference type="InterPro" id="IPR008253">
    <property type="entry name" value="Marvel"/>
</dbReference>
<evidence type="ECO:0000256" key="3">
    <source>
        <dbReference type="ARBA" id="ARBA00022989"/>
    </source>
</evidence>
<name>A0A024GQ56_9STRA</name>
<protein>
    <recommendedName>
        <fullName evidence="6">MARVEL domain-containing protein</fullName>
    </recommendedName>
</protein>
<evidence type="ECO:0000256" key="5">
    <source>
        <dbReference type="SAM" id="Phobius"/>
    </source>
</evidence>
<dbReference type="EMBL" id="CAIX01000242">
    <property type="protein sequence ID" value="CCI48701.1"/>
    <property type="molecule type" value="Genomic_DNA"/>
</dbReference>
<evidence type="ECO:0000313" key="7">
    <source>
        <dbReference type="EMBL" id="CCI48701.1"/>
    </source>
</evidence>
<dbReference type="Pfam" id="PF01284">
    <property type="entry name" value="MARVEL"/>
    <property type="match status" value="1"/>
</dbReference>
<keyword evidence="8" id="KW-1185">Reference proteome</keyword>
<feature type="transmembrane region" description="Helical" evidence="5">
    <location>
        <begin position="127"/>
        <end position="148"/>
    </location>
</feature>
<evidence type="ECO:0000256" key="2">
    <source>
        <dbReference type="ARBA" id="ARBA00022692"/>
    </source>
</evidence>
<feature type="domain" description="MARVEL" evidence="6">
    <location>
        <begin position="19"/>
        <end position="153"/>
    </location>
</feature>
<comment type="caution">
    <text evidence="7">The sequence shown here is derived from an EMBL/GenBank/DDBJ whole genome shotgun (WGS) entry which is preliminary data.</text>
</comment>
<dbReference type="GO" id="GO:0016020">
    <property type="term" value="C:membrane"/>
    <property type="evidence" value="ECO:0007669"/>
    <property type="project" value="UniProtKB-SubCell"/>
</dbReference>
<feature type="transmembrane region" description="Helical" evidence="5">
    <location>
        <begin position="20"/>
        <end position="41"/>
    </location>
</feature>
<dbReference type="InterPro" id="IPR052649">
    <property type="entry name" value="NCE102-like"/>
</dbReference>
<keyword evidence="3 5" id="KW-1133">Transmembrane helix</keyword>
<organism evidence="7 8">
    <name type="scientific">Albugo candida</name>
    <dbReference type="NCBI Taxonomy" id="65357"/>
    <lineage>
        <taxon>Eukaryota</taxon>
        <taxon>Sar</taxon>
        <taxon>Stramenopiles</taxon>
        <taxon>Oomycota</taxon>
        <taxon>Peronosporomycetes</taxon>
        <taxon>Albuginales</taxon>
        <taxon>Albuginaceae</taxon>
        <taxon>Albugo</taxon>
    </lineage>
</organism>
<evidence type="ECO:0000256" key="1">
    <source>
        <dbReference type="ARBA" id="ARBA00004141"/>
    </source>
</evidence>
<dbReference type="PANTHER" id="PTHR28165">
    <property type="entry name" value="NON-CLASSICAL EXPORT PROTEIN 2-RELATED"/>
    <property type="match status" value="1"/>
</dbReference>
<dbReference type="InParanoid" id="A0A024GQ56"/>
<dbReference type="AlphaFoldDB" id="A0A024GQ56"/>
<keyword evidence="2 5" id="KW-0812">Transmembrane</keyword>
<evidence type="ECO:0000259" key="6">
    <source>
        <dbReference type="Pfam" id="PF01284"/>
    </source>
</evidence>
<feature type="transmembrane region" description="Helical" evidence="5">
    <location>
        <begin position="101"/>
        <end position="121"/>
    </location>
</feature>
<dbReference type="PANTHER" id="PTHR28165:SF1">
    <property type="entry name" value="NON-CLASSICAL EXPORT PROTEIN 2-RELATED"/>
    <property type="match status" value="1"/>
</dbReference>
<dbReference type="OrthoDB" id="162190at2759"/>
<evidence type="ECO:0000313" key="8">
    <source>
        <dbReference type="Proteomes" id="UP000053237"/>
    </source>
</evidence>
<dbReference type="Proteomes" id="UP000053237">
    <property type="component" value="Unassembled WGS sequence"/>
</dbReference>
<proteinExistence type="predicted"/>
<keyword evidence="4 5" id="KW-0472">Membrane</keyword>
<evidence type="ECO:0000256" key="4">
    <source>
        <dbReference type="ARBA" id="ARBA00023136"/>
    </source>
</evidence>